<dbReference type="EMBL" id="CAUYUJ010015726">
    <property type="protein sequence ID" value="CAK0857398.1"/>
    <property type="molecule type" value="Genomic_DNA"/>
</dbReference>
<comment type="caution">
    <text evidence="2">The sequence shown here is derived from an EMBL/GenBank/DDBJ whole genome shotgun (WGS) entry which is preliminary data.</text>
</comment>
<evidence type="ECO:0000313" key="3">
    <source>
        <dbReference type="Proteomes" id="UP001189429"/>
    </source>
</evidence>
<dbReference type="Proteomes" id="UP001189429">
    <property type="component" value="Unassembled WGS sequence"/>
</dbReference>
<keyword evidence="3" id="KW-1185">Reference proteome</keyword>
<feature type="compositionally biased region" description="Basic and acidic residues" evidence="1">
    <location>
        <begin position="60"/>
        <end position="82"/>
    </location>
</feature>
<name>A0ABN9UD73_9DINO</name>
<evidence type="ECO:0000313" key="2">
    <source>
        <dbReference type="EMBL" id="CAK0857398.1"/>
    </source>
</evidence>
<accession>A0ABN9UD73</accession>
<proteinExistence type="predicted"/>
<reference evidence="2" key="1">
    <citation type="submission" date="2023-10" db="EMBL/GenBank/DDBJ databases">
        <authorList>
            <person name="Chen Y."/>
            <person name="Shah S."/>
            <person name="Dougan E. K."/>
            <person name="Thang M."/>
            <person name="Chan C."/>
        </authorList>
    </citation>
    <scope>NUCLEOTIDE SEQUENCE [LARGE SCALE GENOMIC DNA]</scope>
</reference>
<feature type="region of interest" description="Disordered" evidence="1">
    <location>
        <begin position="58"/>
        <end position="101"/>
    </location>
</feature>
<protein>
    <submittedName>
        <fullName evidence="2">Uncharacterized protein</fullName>
    </submittedName>
</protein>
<evidence type="ECO:0000256" key="1">
    <source>
        <dbReference type="SAM" id="MobiDB-lite"/>
    </source>
</evidence>
<sequence>MPQAVRKRDSPTAGLDAVQLTMLGSGLIGTPDVNEEEIAACPKGGACMVLGSCSGAAPSFKERHPGDKTDKSGRNQRSEWLRAPHPGGRPRAGRRRVKEEGIPALHAQERCLEWLGIATEIAAGALSAAGGAGNAPAAAAASAAAAGSQCKAPAAAPAAAAAASQPLRSPATASAGLLGAFRITEEVPPAAASAAVDALEGRRVSRRWRAAALGP</sequence>
<organism evidence="2 3">
    <name type="scientific">Prorocentrum cordatum</name>
    <dbReference type="NCBI Taxonomy" id="2364126"/>
    <lineage>
        <taxon>Eukaryota</taxon>
        <taxon>Sar</taxon>
        <taxon>Alveolata</taxon>
        <taxon>Dinophyceae</taxon>
        <taxon>Prorocentrales</taxon>
        <taxon>Prorocentraceae</taxon>
        <taxon>Prorocentrum</taxon>
    </lineage>
</organism>
<gene>
    <name evidence="2" type="ORF">PCOR1329_LOCUS47529</name>
</gene>